<evidence type="ECO:0000313" key="2">
    <source>
        <dbReference type="EMBL" id="MDQ0159514.1"/>
    </source>
</evidence>
<dbReference type="Proteomes" id="UP001224359">
    <property type="component" value="Unassembled WGS sequence"/>
</dbReference>
<feature type="compositionally biased region" description="Basic and acidic residues" evidence="1">
    <location>
        <begin position="57"/>
        <end position="66"/>
    </location>
</feature>
<comment type="caution">
    <text evidence="2">The sequence shown here is derived from an EMBL/GenBank/DDBJ whole genome shotgun (WGS) entry which is preliminary data.</text>
</comment>
<sequence>MGKKKKNDDFKPVEIQQNMQTPEEFPEGTYGEPVNDEPLEAREYDPKRRHYSGYNYENKELHHDLPRQYPFAHQPNNFPDDEDPEHDDQG</sequence>
<organism evidence="2 3">
    <name type="scientific">Alkalibacillus salilacus</name>
    <dbReference type="NCBI Taxonomy" id="284582"/>
    <lineage>
        <taxon>Bacteria</taxon>
        <taxon>Bacillati</taxon>
        <taxon>Bacillota</taxon>
        <taxon>Bacilli</taxon>
        <taxon>Bacillales</taxon>
        <taxon>Bacillaceae</taxon>
        <taxon>Alkalibacillus</taxon>
    </lineage>
</organism>
<feature type="compositionally biased region" description="Acidic residues" evidence="1">
    <location>
        <begin position="79"/>
        <end position="90"/>
    </location>
</feature>
<feature type="region of interest" description="Disordered" evidence="1">
    <location>
        <begin position="1"/>
        <end position="90"/>
    </location>
</feature>
<evidence type="ECO:0008006" key="4">
    <source>
        <dbReference type="Google" id="ProtNLM"/>
    </source>
</evidence>
<name>A0ABT9VF38_9BACI</name>
<dbReference type="RefSeq" id="WP_306976048.1">
    <property type="nucleotide sequence ID" value="NZ_JAUSTQ010000005.1"/>
</dbReference>
<dbReference type="EMBL" id="JAUSTQ010000005">
    <property type="protein sequence ID" value="MDQ0159514.1"/>
    <property type="molecule type" value="Genomic_DNA"/>
</dbReference>
<evidence type="ECO:0000256" key="1">
    <source>
        <dbReference type="SAM" id="MobiDB-lite"/>
    </source>
</evidence>
<protein>
    <recommendedName>
        <fullName evidence="4">Cytosolic protein</fullName>
    </recommendedName>
</protein>
<keyword evidence="3" id="KW-1185">Reference proteome</keyword>
<gene>
    <name evidence="2" type="ORF">J2S77_001498</name>
</gene>
<accession>A0ABT9VF38</accession>
<proteinExistence type="predicted"/>
<feature type="compositionally biased region" description="Basic and acidic residues" evidence="1">
    <location>
        <begin position="1"/>
        <end position="12"/>
    </location>
</feature>
<evidence type="ECO:0000313" key="3">
    <source>
        <dbReference type="Proteomes" id="UP001224359"/>
    </source>
</evidence>
<reference evidence="2 3" key="1">
    <citation type="submission" date="2023-07" db="EMBL/GenBank/DDBJ databases">
        <title>Genomic Encyclopedia of Type Strains, Phase IV (KMG-IV): sequencing the most valuable type-strain genomes for metagenomic binning, comparative biology and taxonomic classification.</title>
        <authorList>
            <person name="Goeker M."/>
        </authorList>
    </citation>
    <scope>NUCLEOTIDE SEQUENCE [LARGE SCALE GENOMIC DNA]</scope>
    <source>
        <strain evidence="2 3">DSM 16460</strain>
    </source>
</reference>